<dbReference type="Proteomes" id="UP000190852">
    <property type="component" value="Unassembled WGS sequence"/>
</dbReference>
<keyword evidence="3" id="KW-1185">Reference proteome</keyword>
<dbReference type="GO" id="GO:0005975">
    <property type="term" value="P:carbohydrate metabolic process"/>
    <property type="evidence" value="ECO:0007669"/>
    <property type="project" value="InterPro"/>
</dbReference>
<keyword evidence="1" id="KW-0732">Signal</keyword>
<dbReference type="PROSITE" id="PS51257">
    <property type="entry name" value="PROKAR_LIPOPROTEIN"/>
    <property type="match status" value="1"/>
</dbReference>
<name>A0A1T5DIL4_9BACT</name>
<dbReference type="EMBL" id="FUYQ01000019">
    <property type="protein sequence ID" value="SKB71477.1"/>
    <property type="molecule type" value="Genomic_DNA"/>
</dbReference>
<accession>A0A1T5DIL4</accession>
<dbReference type="InterPro" id="IPR008928">
    <property type="entry name" value="6-hairpin_glycosidase_sf"/>
</dbReference>
<dbReference type="AlphaFoldDB" id="A0A1T5DIL4"/>
<sequence length="448" mass="50680">MIKHTFLSLAAALVCLTASCSGAKTKSPEQQLAYQITNDTLMHKVDSMAREVVKGGFNAGDGYGEVWIRDYNTFIELAMEVMPDSTIQDNLITFFHFQGKTGDIVDGFIDINKADLNNKGGYKYRLSDTEPRYAAHKNTVETDHEASLVQAVWRYVNKSGNKSFLQKQINGQTVEKRLEMALEFLMNERLDKTYGLIWGATTADWGDVQPEHPWGVELDENSHLAIDIYDNAFFIIALNHFIELTDRPEAKERWAKVRDDIKVNTRKYLWDKAKQKFIPHIYLKDSPFPSDFDENSIYYHGGTAMAIEAGLLSKEEIAAANATMVANVKASGAPTIGLTLYPPYPEGFFQNKGMYPYGYQNGGDWTWFGARMIQQLIRNGFVEEAYKEALPMFQRVVKNNGFYEWYAVDGKPSGSGTFRGEAGVLFKVIEEFRAWASIQNGNVNSKDK</sequence>
<feature type="signal peptide" evidence="1">
    <location>
        <begin position="1"/>
        <end position="23"/>
    </location>
</feature>
<reference evidence="3" key="1">
    <citation type="submission" date="2017-02" db="EMBL/GenBank/DDBJ databases">
        <authorList>
            <person name="Varghese N."/>
            <person name="Submissions S."/>
        </authorList>
    </citation>
    <scope>NUCLEOTIDE SEQUENCE [LARGE SCALE GENOMIC DNA]</scope>
    <source>
        <strain evidence="3">DSM 24967</strain>
    </source>
</reference>
<proteinExistence type="predicted"/>
<organism evidence="2 3">
    <name type="scientific">Parabacteroides chartae</name>
    <dbReference type="NCBI Taxonomy" id="1037355"/>
    <lineage>
        <taxon>Bacteria</taxon>
        <taxon>Pseudomonadati</taxon>
        <taxon>Bacteroidota</taxon>
        <taxon>Bacteroidia</taxon>
        <taxon>Bacteroidales</taxon>
        <taxon>Tannerellaceae</taxon>
        <taxon>Parabacteroides</taxon>
    </lineage>
</organism>
<dbReference type="SUPFAM" id="SSF48208">
    <property type="entry name" value="Six-hairpin glycosidases"/>
    <property type="match status" value="1"/>
</dbReference>
<dbReference type="InterPro" id="IPR012341">
    <property type="entry name" value="6hp_glycosidase-like_sf"/>
</dbReference>
<evidence type="ECO:0000256" key="1">
    <source>
        <dbReference type="SAM" id="SignalP"/>
    </source>
</evidence>
<feature type="chain" id="PRO_5012707627" evidence="1">
    <location>
        <begin position="24"/>
        <end position="448"/>
    </location>
</feature>
<protein>
    <submittedName>
        <fullName evidence="2">Amylo-alpha-1,6-glucosidase</fullName>
    </submittedName>
</protein>
<dbReference type="Gene3D" id="1.50.10.10">
    <property type="match status" value="1"/>
</dbReference>
<evidence type="ECO:0000313" key="3">
    <source>
        <dbReference type="Proteomes" id="UP000190852"/>
    </source>
</evidence>
<dbReference type="RefSeq" id="WP_079683909.1">
    <property type="nucleotide sequence ID" value="NZ_FUYQ01000019.1"/>
</dbReference>
<evidence type="ECO:0000313" key="2">
    <source>
        <dbReference type="EMBL" id="SKB71477.1"/>
    </source>
</evidence>
<gene>
    <name evidence="2" type="ORF">SAMN05660349_02459</name>
</gene>